<evidence type="ECO:0000313" key="2">
    <source>
        <dbReference type="EMBL" id="MBA5639831.1"/>
    </source>
</evidence>
<feature type="domain" description="N-acetyltransferase" evidence="1">
    <location>
        <begin position="6"/>
        <end position="148"/>
    </location>
</feature>
<evidence type="ECO:0000313" key="3">
    <source>
        <dbReference type="Proteomes" id="UP000534388"/>
    </source>
</evidence>
<name>A0A7W2EWE7_9BURK</name>
<dbReference type="PROSITE" id="PS51186">
    <property type="entry name" value="GNAT"/>
    <property type="match status" value="1"/>
</dbReference>
<gene>
    <name evidence="2" type="ORF">H3H37_22480</name>
</gene>
<dbReference type="Pfam" id="PF18014">
    <property type="entry name" value="Acetyltransf_18"/>
    <property type="match status" value="1"/>
</dbReference>
<dbReference type="Proteomes" id="UP000534388">
    <property type="component" value="Unassembled WGS sequence"/>
</dbReference>
<keyword evidence="3" id="KW-1185">Reference proteome</keyword>
<dbReference type="InterPro" id="IPR041496">
    <property type="entry name" value="YitH/HolE_GNAT"/>
</dbReference>
<dbReference type="Pfam" id="PF00583">
    <property type="entry name" value="Acetyltransf_1"/>
    <property type="match status" value="1"/>
</dbReference>
<dbReference type="InterPro" id="IPR016181">
    <property type="entry name" value="Acyl_CoA_acyltransferase"/>
</dbReference>
<dbReference type="PANTHER" id="PTHR47237">
    <property type="entry name" value="SLL0310 PROTEIN"/>
    <property type="match status" value="1"/>
</dbReference>
<dbReference type="EMBL" id="JACEZT010000020">
    <property type="protein sequence ID" value="MBA5639831.1"/>
    <property type="molecule type" value="Genomic_DNA"/>
</dbReference>
<dbReference type="AlphaFoldDB" id="A0A7W2EWE7"/>
<evidence type="ECO:0000259" key="1">
    <source>
        <dbReference type="PROSITE" id="PS51186"/>
    </source>
</evidence>
<accession>A0A7W2EWE7</accession>
<dbReference type="RefSeq" id="WP_182166731.1">
    <property type="nucleotide sequence ID" value="NZ_JACEZT010000020.1"/>
</dbReference>
<dbReference type="Gene3D" id="3.40.630.30">
    <property type="match status" value="1"/>
</dbReference>
<keyword evidence="2" id="KW-0808">Transferase</keyword>
<reference evidence="2 3" key="1">
    <citation type="submission" date="2020-07" db="EMBL/GenBank/DDBJ databases">
        <title>Novel species isolated from subtropical streams in China.</title>
        <authorList>
            <person name="Lu H."/>
        </authorList>
    </citation>
    <scope>NUCLEOTIDE SEQUENCE [LARGE SCALE GENOMIC DNA]</scope>
    <source>
        <strain evidence="2 3">LX20W</strain>
    </source>
</reference>
<protein>
    <submittedName>
        <fullName evidence="2">GNAT family N-acetyltransferase</fullName>
    </submittedName>
</protein>
<dbReference type="SUPFAM" id="SSF55729">
    <property type="entry name" value="Acyl-CoA N-acyltransferases (Nat)"/>
    <property type="match status" value="1"/>
</dbReference>
<organism evidence="2 3">
    <name type="scientific">Rugamonas brunnea</name>
    <dbReference type="NCBI Taxonomy" id="2758569"/>
    <lineage>
        <taxon>Bacteria</taxon>
        <taxon>Pseudomonadati</taxon>
        <taxon>Pseudomonadota</taxon>
        <taxon>Betaproteobacteria</taxon>
        <taxon>Burkholderiales</taxon>
        <taxon>Oxalobacteraceae</taxon>
        <taxon>Telluria group</taxon>
        <taxon>Rugamonas</taxon>
    </lineage>
</organism>
<dbReference type="InterPro" id="IPR052729">
    <property type="entry name" value="Acyl/Acetyltrans_Enzymes"/>
</dbReference>
<dbReference type="InterPro" id="IPR000182">
    <property type="entry name" value="GNAT_dom"/>
</dbReference>
<dbReference type="GO" id="GO:0016747">
    <property type="term" value="F:acyltransferase activity, transferring groups other than amino-acyl groups"/>
    <property type="evidence" value="ECO:0007669"/>
    <property type="project" value="InterPro"/>
</dbReference>
<dbReference type="PANTHER" id="PTHR47237:SF1">
    <property type="entry name" value="SLL0310 PROTEIN"/>
    <property type="match status" value="1"/>
</dbReference>
<dbReference type="CDD" id="cd04301">
    <property type="entry name" value="NAT_SF"/>
    <property type="match status" value="1"/>
</dbReference>
<comment type="caution">
    <text evidence="2">The sequence shown here is derived from an EMBL/GenBank/DDBJ whole genome shotgun (WGS) entry which is preliminary data.</text>
</comment>
<proteinExistence type="predicted"/>
<dbReference type="Gene3D" id="3.40.630.90">
    <property type="match status" value="1"/>
</dbReference>
<sequence>MTSEPMLIRPMQVQELDTVLGWAADEGWNPGLNDAACFHAADPGGFLLGVVDGEPVASIFAIQYGTGFGFIGGYIMRPAWRGRGHGMALWRAGMARLAGRNVGLDGVVAQQGNYAKSGFHLAHRNIRYEAYGRPGVDNDAVPLASLAVDAVHRYDRGCFPDQRSRFLQCWITQPDCIAVGIPRAQGKAGAPDAPGAPGAPGELDVAAFAVLRPCRTGYKIGPLFADTAVQAETLFLNLLGQVTPGVPVYLDVPEANPAAMSLAARHQLRPCFETARMYTKGQPTMDMGRQYGITTFELG</sequence>